<dbReference type="GO" id="GO:0006310">
    <property type="term" value="P:DNA recombination"/>
    <property type="evidence" value="ECO:0007669"/>
    <property type="project" value="InterPro"/>
</dbReference>
<comment type="caution">
    <text evidence="5">The sequence shown here is derived from an EMBL/GenBank/DDBJ whole genome shotgun (WGS) entry which is preliminary data.</text>
</comment>
<proteinExistence type="inferred from homology"/>
<dbReference type="Pfam" id="PF04679">
    <property type="entry name" value="DNA_ligase_A_C"/>
    <property type="match status" value="1"/>
</dbReference>
<evidence type="ECO:0000256" key="1">
    <source>
        <dbReference type="ARBA" id="ARBA00007572"/>
    </source>
</evidence>
<accession>A0A101GZJ0</accession>
<sequence>DKPKNVVVEKTLEPDVWVEPKIVFTVEADEITKKKDSKYLSLRFPRLVEWGRDKQAVQATTVKELEEMYGG</sequence>
<evidence type="ECO:0000256" key="3">
    <source>
        <dbReference type="ARBA" id="ARBA00022598"/>
    </source>
</evidence>
<dbReference type="EC" id="6.5.1.1" evidence="2"/>
<evidence type="ECO:0000256" key="2">
    <source>
        <dbReference type="ARBA" id="ARBA00012727"/>
    </source>
</evidence>
<evidence type="ECO:0000259" key="4">
    <source>
        <dbReference type="Pfam" id="PF04679"/>
    </source>
</evidence>
<dbReference type="GO" id="GO:0006281">
    <property type="term" value="P:DNA repair"/>
    <property type="evidence" value="ECO:0007669"/>
    <property type="project" value="InterPro"/>
</dbReference>
<keyword evidence="3 5" id="KW-0436">Ligase</keyword>
<reference evidence="6" key="1">
    <citation type="journal article" date="2015" name="MBio">
        <title>Genome-Resolved Metagenomic Analysis Reveals Roles for Candidate Phyla and Other Microbial Community Members in Biogeochemical Transformations in Oil Reservoirs.</title>
        <authorList>
            <person name="Hu P."/>
            <person name="Tom L."/>
            <person name="Singh A."/>
            <person name="Thomas B.C."/>
            <person name="Baker B.J."/>
            <person name="Piceno Y.M."/>
            <person name="Andersen G.L."/>
            <person name="Banfield J.F."/>
        </authorList>
    </citation>
    <scope>NUCLEOTIDE SEQUENCE [LARGE SCALE GENOMIC DNA]</scope>
</reference>
<dbReference type="PANTHER" id="PTHR45674:SF4">
    <property type="entry name" value="DNA LIGASE 1"/>
    <property type="match status" value="1"/>
</dbReference>
<dbReference type="GO" id="GO:0006273">
    <property type="term" value="P:lagging strand elongation"/>
    <property type="evidence" value="ECO:0007669"/>
    <property type="project" value="TreeGrafter"/>
</dbReference>
<dbReference type="Gene3D" id="2.40.50.140">
    <property type="entry name" value="Nucleic acid-binding proteins"/>
    <property type="match status" value="1"/>
</dbReference>
<evidence type="ECO:0000313" key="6">
    <source>
        <dbReference type="Proteomes" id="UP000053469"/>
    </source>
</evidence>
<name>A0A101GZJ0_9BACT</name>
<dbReference type="Proteomes" id="UP000053469">
    <property type="component" value="Unassembled WGS sequence"/>
</dbReference>
<dbReference type="InterPro" id="IPR012309">
    <property type="entry name" value="DNA_ligase_ATP-dep_C"/>
</dbReference>
<dbReference type="InterPro" id="IPR050191">
    <property type="entry name" value="ATP-dep_DNA_ligase"/>
</dbReference>
<gene>
    <name evidence="5" type="ORF">XD87_0174</name>
</gene>
<dbReference type="InterPro" id="IPR012340">
    <property type="entry name" value="NA-bd_OB-fold"/>
</dbReference>
<dbReference type="PANTHER" id="PTHR45674">
    <property type="entry name" value="DNA LIGASE 1/3 FAMILY MEMBER"/>
    <property type="match status" value="1"/>
</dbReference>
<comment type="similarity">
    <text evidence="1">Belongs to the ATP-dependent DNA ligase family.</text>
</comment>
<dbReference type="GO" id="GO:0003910">
    <property type="term" value="F:DNA ligase (ATP) activity"/>
    <property type="evidence" value="ECO:0007669"/>
    <property type="project" value="UniProtKB-EC"/>
</dbReference>
<dbReference type="SUPFAM" id="SSF50249">
    <property type="entry name" value="Nucleic acid-binding proteins"/>
    <property type="match status" value="1"/>
</dbReference>
<dbReference type="EMBL" id="LGGI01000016">
    <property type="protein sequence ID" value="KUK67367.1"/>
    <property type="molecule type" value="Genomic_DNA"/>
</dbReference>
<feature type="domain" description="DNA ligase ATP-dependent C-terminal" evidence="4">
    <location>
        <begin position="9"/>
        <end position="54"/>
    </location>
</feature>
<evidence type="ECO:0000313" key="5">
    <source>
        <dbReference type="EMBL" id="KUK67367.1"/>
    </source>
</evidence>
<organism evidence="5 6">
    <name type="scientific">candidate division WS6 bacterium 36_33</name>
    <dbReference type="NCBI Taxonomy" id="1641388"/>
    <lineage>
        <taxon>Bacteria</taxon>
        <taxon>Candidatus Dojkabacteria</taxon>
    </lineage>
</organism>
<feature type="non-terminal residue" evidence="5">
    <location>
        <position position="1"/>
    </location>
</feature>
<protein>
    <recommendedName>
        <fullName evidence="2">DNA ligase (ATP)</fullName>
        <ecNumber evidence="2">6.5.1.1</ecNumber>
    </recommendedName>
</protein>
<dbReference type="AlphaFoldDB" id="A0A101GZJ0"/>